<dbReference type="Proteomes" id="UP000741863">
    <property type="component" value="Unassembled WGS sequence"/>
</dbReference>
<sequence>MSNEYEDIILTLKNYGLNSYEAKVYLSLLYKNPSNGNMIATDSGVPSPKIYESLRTLMNKGIVFLVSKGEQSKNKLYTPLPYQDLIKRFEVQFSDEISFLQKHLKDIHEQSEQTWPKLSHIEGYEPAIEAIKHFIDESEESILISCWEKELQALLPHLLQAHKRGIRVVSLVFDYTPDSSKIPWRNFTHQANEKVRQRHKNELIIVIDEHKTISVEANRRKANAVISNHQFMVRTAVNYIRHDIYVNRMIADIGHEKLQEIYGENFSALIDDF</sequence>
<evidence type="ECO:0000313" key="4">
    <source>
        <dbReference type="Proteomes" id="UP000741863"/>
    </source>
</evidence>
<proteinExistence type="predicted"/>
<dbReference type="SUPFAM" id="SSF46785">
    <property type="entry name" value="Winged helix' DNA-binding domain"/>
    <property type="match status" value="1"/>
</dbReference>
<evidence type="ECO:0000259" key="2">
    <source>
        <dbReference type="Pfam" id="PF11495"/>
    </source>
</evidence>
<dbReference type="InterPro" id="IPR002831">
    <property type="entry name" value="Tscrpt_reg_TrmB_N"/>
</dbReference>
<dbReference type="Gene3D" id="3.30.870.10">
    <property type="entry name" value="Endonuclease Chain A"/>
    <property type="match status" value="1"/>
</dbReference>
<dbReference type="Gene3D" id="1.10.10.10">
    <property type="entry name" value="Winged helix-like DNA-binding domain superfamily/Winged helix DNA-binding domain"/>
    <property type="match status" value="1"/>
</dbReference>
<name>A0ABS2P6M7_9BACL</name>
<evidence type="ECO:0000313" key="3">
    <source>
        <dbReference type="EMBL" id="MBM7631057.1"/>
    </source>
</evidence>
<dbReference type="Pfam" id="PF11495">
    <property type="entry name" value="Regulator_TrmB"/>
    <property type="match status" value="1"/>
</dbReference>
<keyword evidence="4" id="KW-1185">Reference proteome</keyword>
<dbReference type="Pfam" id="PF01978">
    <property type="entry name" value="TrmB"/>
    <property type="match status" value="1"/>
</dbReference>
<accession>A0ABS2P6M7</accession>
<dbReference type="RefSeq" id="WP_204695257.1">
    <property type="nucleotide sequence ID" value="NZ_JAFBEC010000001.1"/>
</dbReference>
<dbReference type="InterPro" id="IPR051797">
    <property type="entry name" value="TrmB-like"/>
</dbReference>
<comment type="caution">
    <text evidence="3">The sequence shown here is derived from an EMBL/GenBank/DDBJ whole genome shotgun (WGS) entry which is preliminary data.</text>
</comment>
<gene>
    <name evidence="3" type="ORF">JOD17_000148</name>
</gene>
<dbReference type="InterPro" id="IPR036388">
    <property type="entry name" value="WH-like_DNA-bd_sf"/>
</dbReference>
<dbReference type="InterPro" id="IPR036390">
    <property type="entry name" value="WH_DNA-bd_sf"/>
</dbReference>
<dbReference type="SUPFAM" id="SSF56024">
    <property type="entry name" value="Phospholipase D/nuclease"/>
    <property type="match status" value="1"/>
</dbReference>
<reference evidence="3 4" key="1">
    <citation type="submission" date="2021-01" db="EMBL/GenBank/DDBJ databases">
        <title>Genomic Encyclopedia of Type Strains, Phase IV (KMG-IV): sequencing the most valuable type-strain genomes for metagenomic binning, comparative biology and taxonomic classification.</title>
        <authorList>
            <person name="Goeker M."/>
        </authorList>
    </citation>
    <scope>NUCLEOTIDE SEQUENCE [LARGE SCALE GENOMIC DNA]</scope>
    <source>
        <strain evidence="3 4">DSM 25540</strain>
    </source>
</reference>
<evidence type="ECO:0000259" key="1">
    <source>
        <dbReference type="Pfam" id="PF01978"/>
    </source>
</evidence>
<dbReference type="CDD" id="cd09124">
    <property type="entry name" value="PLDc_like_TrmB_middle"/>
    <property type="match status" value="1"/>
</dbReference>
<dbReference type="InterPro" id="IPR021586">
    <property type="entry name" value="Tscrpt_reg_TrmB_C"/>
</dbReference>
<feature type="domain" description="Transcription regulator TrmB N-terminal" evidence="1">
    <location>
        <begin position="12"/>
        <end position="82"/>
    </location>
</feature>
<dbReference type="EMBL" id="JAFBEC010000001">
    <property type="protein sequence ID" value="MBM7631057.1"/>
    <property type="molecule type" value="Genomic_DNA"/>
</dbReference>
<dbReference type="PANTHER" id="PTHR34293:SF1">
    <property type="entry name" value="HTH-TYPE TRANSCRIPTIONAL REGULATOR TRMBL2"/>
    <property type="match status" value="1"/>
</dbReference>
<dbReference type="PANTHER" id="PTHR34293">
    <property type="entry name" value="HTH-TYPE TRANSCRIPTIONAL REGULATOR TRMBL2"/>
    <property type="match status" value="1"/>
</dbReference>
<organism evidence="3 4">
    <name type="scientific">Geomicrobium sediminis</name>
    <dbReference type="NCBI Taxonomy" id="1347788"/>
    <lineage>
        <taxon>Bacteria</taxon>
        <taxon>Bacillati</taxon>
        <taxon>Bacillota</taxon>
        <taxon>Bacilli</taxon>
        <taxon>Bacillales</taxon>
        <taxon>Geomicrobium</taxon>
    </lineage>
</organism>
<feature type="domain" description="Transcription regulator TrmB C-terminal" evidence="2">
    <location>
        <begin position="118"/>
        <end position="225"/>
    </location>
</feature>
<protein>
    <submittedName>
        <fullName evidence="3">Sugar-specific transcriptional regulator TrmB</fullName>
    </submittedName>
</protein>